<dbReference type="InterPro" id="IPR050708">
    <property type="entry name" value="T6SS_VgrG/RHS"/>
</dbReference>
<dbReference type="PROSITE" id="PS01302">
    <property type="entry name" value="UPF0758"/>
    <property type="match status" value="1"/>
</dbReference>
<dbReference type="InterPro" id="IPR022385">
    <property type="entry name" value="Rhs_assc_core"/>
</dbReference>
<dbReference type="Pfam" id="PF15659">
    <property type="entry name" value="Toxin-JAB1"/>
    <property type="match status" value="1"/>
</dbReference>
<name>A0A940DM23_9BACT</name>
<organism evidence="2 3">
    <name type="scientific">Candidatus Cryptobacteroides gallistercoris</name>
    <dbReference type="NCBI Taxonomy" id="2840765"/>
    <lineage>
        <taxon>Bacteria</taxon>
        <taxon>Pseudomonadati</taxon>
        <taxon>Bacteroidota</taxon>
        <taxon>Bacteroidia</taxon>
        <taxon>Bacteroidales</taxon>
        <taxon>Candidatus Cryptobacteroides</taxon>
    </lineage>
</organism>
<evidence type="ECO:0000256" key="1">
    <source>
        <dbReference type="SAM" id="MobiDB-lite"/>
    </source>
</evidence>
<sequence length="370" mass="41710">MKRVVLTAVFAAAWGLFSYGQKLRVRSIGHAGDTTDTDYTGNAVWRDGRLERLLVDGGYIEDGKYRFFVADHLGSVRGVSDSEGHLLFRTDYYPYGSEYGYDMGSTSVSGTDQGAGQETGSDEAADQPYRYNGKEDQGFAGVPALDYGARLYSAETGRWLSQDPLGEEYYWVSPYAYCAGNPVDFVDPEGMDIWEINSTGYVVNRIEDKEQDSFYIVDKNSDGEWERTGESISFDEIIIEDVHEVSVETSESTMDLTIFEVRGDDNAQILFEFMANPEISSVEWEHIKIGTEDSRRNIVGNSHNSRSSALVGYHFNTGYTIRESNHNHPSGNMKPSDKDIYLRNMIQLLQPNAKFYVYVHLGTYVNFSEK</sequence>
<dbReference type="InterPro" id="IPR028218">
    <property type="entry name" value="Toxin-JAB1"/>
</dbReference>
<comment type="caution">
    <text evidence="2">The sequence shown here is derived from an EMBL/GenBank/DDBJ whole genome shotgun (WGS) entry which is preliminary data.</text>
</comment>
<dbReference type="Proteomes" id="UP000771749">
    <property type="component" value="Unassembled WGS sequence"/>
</dbReference>
<reference evidence="2" key="1">
    <citation type="submission" date="2020-10" db="EMBL/GenBank/DDBJ databases">
        <authorList>
            <person name="Gilroy R."/>
        </authorList>
    </citation>
    <scope>NUCLEOTIDE SEQUENCE</scope>
    <source>
        <strain evidence="2">F1-3629</strain>
    </source>
</reference>
<evidence type="ECO:0000313" key="2">
    <source>
        <dbReference type="EMBL" id="MBO8453284.1"/>
    </source>
</evidence>
<feature type="compositionally biased region" description="Polar residues" evidence="1">
    <location>
        <begin position="106"/>
        <end position="119"/>
    </location>
</feature>
<dbReference type="InterPro" id="IPR020891">
    <property type="entry name" value="UPF0758_CS"/>
</dbReference>
<proteinExistence type="predicted"/>
<feature type="region of interest" description="Disordered" evidence="1">
    <location>
        <begin position="106"/>
        <end position="129"/>
    </location>
</feature>
<dbReference type="AlphaFoldDB" id="A0A940DM23"/>
<dbReference type="PANTHER" id="PTHR32305">
    <property type="match status" value="1"/>
</dbReference>
<dbReference type="PANTHER" id="PTHR32305:SF15">
    <property type="entry name" value="PROTEIN RHSA-RELATED"/>
    <property type="match status" value="1"/>
</dbReference>
<evidence type="ECO:0000313" key="3">
    <source>
        <dbReference type="Proteomes" id="UP000771749"/>
    </source>
</evidence>
<protein>
    <recommendedName>
        <fullName evidence="4">RHS repeat-associated core domain-containing protein</fullName>
    </recommendedName>
</protein>
<evidence type="ECO:0008006" key="4">
    <source>
        <dbReference type="Google" id="ProtNLM"/>
    </source>
</evidence>
<accession>A0A940DM23</accession>
<reference evidence="2" key="2">
    <citation type="journal article" date="2021" name="PeerJ">
        <title>Extensive microbial diversity within the chicken gut microbiome revealed by metagenomics and culture.</title>
        <authorList>
            <person name="Gilroy R."/>
            <person name="Ravi A."/>
            <person name="Getino M."/>
            <person name="Pursley I."/>
            <person name="Horton D.L."/>
            <person name="Alikhan N.F."/>
            <person name="Baker D."/>
            <person name="Gharbi K."/>
            <person name="Hall N."/>
            <person name="Watson M."/>
            <person name="Adriaenssens E.M."/>
            <person name="Foster-Nyarko E."/>
            <person name="Jarju S."/>
            <person name="Secka A."/>
            <person name="Antonio M."/>
            <person name="Oren A."/>
            <person name="Chaudhuri R.R."/>
            <person name="La Ragione R."/>
            <person name="Hildebrand F."/>
            <person name="Pallen M.J."/>
        </authorList>
    </citation>
    <scope>NUCLEOTIDE SEQUENCE</scope>
    <source>
        <strain evidence="2">F1-3629</strain>
    </source>
</reference>
<gene>
    <name evidence="2" type="ORF">IAC07_01005</name>
</gene>
<dbReference type="EMBL" id="JADIMJ010000018">
    <property type="protein sequence ID" value="MBO8453284.1"/>
    <property type="molecule type" value="Genomic_DNA"/>
</dbReference>
<dbReference type="Gene3D" id="2.180.10.10">
    <property type="entry name" value="RHS repeat-associated core"/>
    <property type="match status" value="1"/>
</dbReference>
<dbReference type="NCBIfam" id="TIGR03696">
    <property type="entry name" value="Rhs_assc_core"/>
    <property type="match status" value="1"/>
</dbReference>